<dbReference type="PATRIC" id="fig|1354255.3.peg.3278"/>
<dbReference type="PANTHER" id="PTHR40278">
    <property type="entry name" value="DNA UTILIZATION PROTEIN HOFN"/>
    <property type="match status" value="1"/>
</dbReference>
<accession>A0A1B7HJI0</accession>
<protein>
    <submittedName>
        <fullName evidence="2">PilN family type IV pilus biogenesis protein</fullName>
    </submittedName>
</protein>
<keyword evidence="1" id="KW-0812">Transmembrane</keyword>
<feature type="transmembrane region" description="Helical" evidence="1">
    <location>
        <begin position="21"/>
        <end position="39"/>
    </location>
</feature>
<gene>
    <name evidence="2" type="ORF">M979_3183</name>
</gene>
<dbReference type="InterPro" id="IPR052534">
    <property type="entry name" value="Extracell_DNA_Util/SecSys_Comp"/>
</dbReference>
<evidence type="ECO:0000256" key="1">
    <source>
        <dbReference type="SAM" id="Phobius"/>
    </source>
</evidence>
<dbReference type="PANTHER" id="PTHR40278:SF1">
    <property type="entry name" value="DNA UTILIZATION PROTEIN HOFN"/>
    <property type="match status" value="1"/>
</dbReference>
<reference evidence="2 3" key="1">
    <citation type="submission" date="2016-04" db="EMBL/GenBank/DDBJ databases">
        <title>ATOL: Assembling a taxonomically balanced genome-scale reconstruction of the evolutionary history of the Enterobacteriaceae.</title>
        <authorList>
            <person name="Plunkett G.III."/>
            <person name="Neeno-Eckwall E.C."/>
            <person name="Glasner J.D."/>
            <person name="Perna N.T."/>
        </authorList>
    </citation>
    <scope>NUCLEOTIDE SEQUENCE [LARGE SCALE GENOMIC DNA]</scope>
    <source>
        <strain evidence="2 3">ATCC 51607</strain>
    </source>
</reference>
<keyword evidence="3" id="KW-1185">Reference proteome</keyword>
<evidence type="ECO:0000313" key="2">
    <source>
        <dbReference type="EMBL" id="OAT15736.1"/>
    </source>
</evidence>
<evidence type="ECO:0000313" key="3">
    <source>
        <dbReference type="Proteomes" id="UP000078286"/>
    </source>
</evidence>
<keyword evidence="1" id="KW-1133">Transmembrane helix</keyword>
<name>A0A1B7HJI0_9ENTR</name>
<dbReference type="Proteomes" id="UP000078286">
    <property type="component" value="Unassembled WGS sequence"/>
</dbReference>
<sequence length="183" mass="21499">MRLINLLPWRQIQRQQRMRRWSFLFCLVLVFVPLLVMTVRQFSAWEIRQQQARNDYLTSMQSALEHLYQRRLVQQKQNKEMLRLQQTREAQQKAIQIWEKRLIRIAGFMPDGAWLSSLTLQKRQFIVKGHSGLLDDLQVLEKELTHLEGISAVRTGAVQYEAQGGFGFVFTLTISEVANALVN</sequence>
<organism evidence="2 3">
    <name type="scientific">Buttiauxella noackiae ATCC 51607</name>
    <dbReference type="NCBI Taxonomy" id="1354255"/>
    <lineage>
        <taxon>Bacteria</taxon>
        <taxon>Pseudomonadati</taxon>
        <taxon>Pseudomonadota</taxon>
        <taxon>Gammaproteobacteria</taxon>
        <taxon>Enterobacterales</taxon>
        <taxon>Enterobacteriaceae</taxon>
        <taxon>Buttiauxella</taxon>
    </lineage>
</organism>
<proteinExistence type="predicted"/>
<keyword evidence="1" id="KW-0472">Membrane</keyword>
<dbReference type="AlphaFoldDB" id="A0A1B7HJI0"/>
<comment type="caution">
    <text evidence="2">The sequence shown here is derived from an EMBL/GenBank/DDBJ whole genome shotgun (WGS) entry which is preliminary data.</text>
</comment>
<dbReference type="RefSeq" id="WP_064555552.1">
    <property type="nucleotide sequence ID" value="NZ_LXEO01000049.1"/>
</dbReference>
<dbReference type="EMBL" id="LXEO01000049">
    <property type="protein sequence ID" value="OAT15736.1"/>
    <property type="molecule type" value="Genomic_DNA"/>
</dbReference>